<feature type="compositionally biased region" description="Basic and acidic residues" evidence="1">
    <location>
        <begin position="25"/>
        <end position="35"/>
    </location>
</feature>
<proteinExistence type="predicted"/>
<feature type="region of interest" description="Disordered" evidence="1">
    <location>
        <begin position="1"/>
        <end position="55"/>
    </location>
</feature>
<feature type="compositionally biased region" description="Basic and acidic residues" evidence="1">
    <location>
        <begin position="1"/>
        <end position="11"/>
    </location>
</feature>
<protein>
    <submittedName>
        <fullName evidence="2">Uncharacterized protein</fullName>
    </submittedName>
</protein>
<evidence type="ECO:0000256" key="1">
    <source>
        <dbReference type="SAM" id="MobiDB-lite"/>
    </source>
</evidence>
<dbReference type="Proteomes" id="UP001454036">
    <property type="component" value="Unassembled WGS sequence"/>
</dbReference>
<dbReference type="AlphaFoldDB" id="A0AAV3NMZ5"/>
<dbReference type="EMBL" id="BAABME010000089">
    <property type="protein sequence ID" value="GAA0139445.1"/>
    <property type="molecule type" value="Genomic_DNA"/>
</dbReference>
<comment type="caution">
    <text evidence="2">The sequence shown here is derived from an EMBL/GenBank/DDBJ whole genome shotgun (WGS) entry which is preliminary data.</text>
</comment>
<sequence length="79" mass="8388">MNSNGNDDHPQRNNALNLNDPAAGRNEDAPPKDQEPINIWSGRTPPEACSSHPPEMAVAQSIYQEALAPGLAGTAATQR</sequence>
<name>A0AAV3NMZ5_LITER</name>
<reference evidence="2 3" key="1">
    <citation type="submission" date="2024-01" db="EMBL/GenBank/DDBJ databases">
        <title>The complete chloroplast genome sequence of Lithospermum erythrorhizon: insights into the phylogenetic relationship among Boraginaceae species and the maternal lineages of purple gromwells.</title>
        <authorList>
            <person name="Okada T."/>
            <person name="Watanabe K."/>
        </authorList>
    </citation>
    <scope>NUCLEOTIDE SEQUENCE [LARGE SCALE GENOMIC DNA]</scope>
</reference>
<accession>A0AAV3NMZ5</accession>
<evidence type="ECO:0000313" key="3">
    <source>
        <dbReference type="Proteomes" id="UP001454036"/>
    </source>
</evidence>
<keyword evidence="3" id="KW-1185">Reference proteome</keyword>
<gene>
    <name evidence="2" type="ORF">LIER_00984</name>
</gene>
<organism evidence="2 3">
    <name type="scientific">Lithospermum erythrorhizon</name>
    <name type="common">Purple gromwell</name>
    <name type="synonym">Lithospermum officinale var. erythrorhizon</name>
    <dbReference type="NCBI Taxonomy" id="34254"/>
    <lineage>
        <taxon>Eukaryota</taxon>
        <taxon>Viridiplantae</taxon>
        <taxon>Streptophyta</taxon>
        <taxon>Embryophyta</taxon>
        <taxon>Tracheophyta</taxon>
        <taxon>Spermatophyta</taxon>
        <taxon>Magnoliopsida</taxon>
        <taxon>eudicotyledons</taxon>
        <taxon>Gunneridae</taxon>
        <taxon>Pentapetalae</taxon>
        <taxon>asterids</taxon>
        <taxon>lamiids</taxon>
        <taxon>Boraginales</taxon>
        <taxon>Boraginaceae</taxon>
        <taxon>Boraginoideae</taxon>
        <taxon>Lithospermeae</taxon>
        <taxon>Lithospermum</taxon>
    </lineage>
</organism>
<evidence type="ECO:0000313" key="2">
    <source>
        <dbReference type="EMBL" id="GAA0139445.1"/>
    </source>
</evidence>